<dbReference type="EMBL" id="GG663364">
    <property type="protein sequence ID" value="EEH10026.1"/>
    <property type="molecule type" value="Genomic_DNA"/>
</dbReference>
<dbReference type="AlphaFoldDB" id="C0NFK5"/>
<reference evidence="1" key="1">
    <citation type="submission" date="2009-02" db="EMBL/GenBank/DDBJ databases">
        <title>The Genome Sequence of Ajellomyces capsulatus strain G186AR.</title>
        <authorList>
            <consortium name="The Broad Institute Genome Sequencing Platform"/>
            <person name="Champion M."/>
            <person name="Cuomo C."/>
            <person name="Ma L.-J."/>
            <person name="Henn M.R."/>
            <person name="Sil A."/>
            <person name="Goldman B."/>
            <person name="Young S.K."/>
            <person name="Kodira C.D."/>
            <person name="Zeng Q."/>
            <person name="Koehrsen M."/>
            <person name="Alvarado L."/>
            <person name="Berlin A."/>
            <person name="Borenstein D."/>
            <person name="Chen Z."/>
            <person name="Engels R."/>
            <person name="Freedman E."/>
            <person name="Gellesch M."/>
            <person name="Goldberg J."/>
            <person name="Griggs A."/>
            <person name="Gujja S."/>
            <person name="Heiman D."/>
            <person name="Hepburn T."/>
            <person name="Howarth C."/>
            <person name="Jen D."/>
            <person name="Larson L."/>
            <person name="Lewis B."/>
            <person name="Mehta T."/>
            <person name="Park D."/>
            <person name="Pearson M."/>
            <person name="Roberts A."/>
            <person name="Saif S."/>
            <person name="Shea T."/>
            <person name="Shenoy N."/>
            <person name="Sisk P."/>
            <person name="Stolte C."/>
            <person name="Sykes S."/>
            <person name="Walk T."/>
            <person name="White J."/>
            <person name="Yandava C."/>
            <person name="Klein B."/>
            <person name="McEwen J.G."/>
            <person name="Puccia R."/>
            <person name="Goldman G.H."/>
            <person name="Felipe M.S."/>
            <person name="Nino-Vega G."/>
            <person name="San-Blas G."/>
            <person name="Taylor J."/>
            <person name="Mendoza L."/>
            <person name="Galagan J."/>
            <person name="Nusbaum C."/>
            <person name="Birren B."/>
        </authorList>
    </citation>
    <scope>NUCLEOTIDE SEQUENCE</scope>
    <source>
        <strain evidence="1">G186AR</strain>
    </source>
</reference>
<accession>C0NFK5</accession>
<dbReference type="InParanoid" id="C0NFK5"/>
<dbReference type="GeneID" id="69034687"/>
<evidence type="ECO:0000313" key="2">
    <source>
        <dbReference type="Proteomes" id="UP000001631"/>
    </source>
</evidence>
<evidence type="ECO:0000313" key="1">
    <source>
        <dbReference type="EMBL" id="EEH10026.1"/>
    </source>
</evidence>
<protein>
    <submittedName>
        <fullName evidence="1">Uncharacterized protein</fullName>
    </submittedName>
</protein>
<keyword evidence="2" id="KW-1185">Reference proteome</keyword>
<organism evidence="1 2">
    <name type="scientific">Ajellomyces capsulatus (strain G186AR / H82 / ATCC MYA-2454 / RMSCC 2432)</name>
    <name type="common">Darling's disease fungus</name>
    <name type="synonym">Histoplasma capsulatum</name>
    <dbReference type="NCBI Taxonomy" id="447093"/>
    <lineage>
        <taxon>Eukaryota</taxon>
        <taxon>Fungi</taxon>
        <taxon>Dikarya</taxon>
        <taxon>Ascomycota</taxon>
        <taxon>Pezizomycotina</taxon>
        <taxon>Eurotiomycetes</taxon>
        <taxon>Eurotiomycetidae</taxon>
        <taxon>Onygenales</taxon>
        <taxon>Ajellomycetaceae</taxon>
        <taxon>Histoplasma</taxon>
    </lineage>
</organism>
<name>C0NFK5_AJECG</name>
<proteinExistence type="predicted"/>
<gene>
    <name evidence="1" type="ORF">HCBG_01671</name>
</gene>
<dbReference type="Proteomes" id="UP000001631">
    <property type="component" value="Unassembled WGS sequence"/>
</dbReference>
<sequence length="68" mass="7686">MASKSQFPYGKFLKSENYEYADTWFYKVRESDFTTQSGAGEVECLGSVNIVAGIQSVMGFVERVKPEF</sequence>
<dbReference type="RefSeq" id="XP_045290506.1">
    <property type="nucleotide sequence ID" value="XM_045428720.1"/>
</dbReference>
<dbReference type="HOGENOM" id="CLU_2793395_0_0_1"/>